<dbReference type="NCBIfam" id="TIGR03248">
    <property type="entry name" value="galactar-dH20"/>
    <property type="match status" value="1"/>
</dbReference>
<dbReference type="InterPro" id="IPR007392">
    <property type="entry name" value="GD_AH_second"/>
</dbReference>
<comment type="similarity">
    <text evidence="1">Belongs to the UxaA family.</text>
</comment>
<evidence type="ECO:0000259" key="4">
    <source>
        <dbReference type="SMART" id="SM00858"/>
    </source>
</evidence>
<dbReference type="PANTHER" id="PTHR30536">
    <property type="entry name" value="ALTRONATE/GALACTARATE DEHYDRATASE"/>
    <property type="match status" value="1"/>
</dbReference>
<dbReference type="Gene3D" id="2.30.130.110">
    <property type="match status" value="1"/>
</dbReference>
<dbReference type="Pfam" id="PF08666">
    <property type="entry name" value="SAF"/>
    <property type="match status" value="1"/>
</dbReference>
<reference evidence="5" key="1">
    <citation type="submission" date="2016-04" db="EMBL/GenBank/DDBJ databases">
        <authorList>
            <person name="Evans L.H."/>
            <person name="Alamgir A."/>
            <person name="Owens N."/>
            <person name="Weber N.D."/>
            <person name="Virtaneva K."/>
            <person name="Barbian K."/>
            <person name="Babar A."/>
            <person name="Rosenke K."/>
        </authorList>
    </citation>
    <scope>NUCLEOTIDE SEQUENCE</scope>
    <source>
        <strain evidence="5">86</strain>
    </source>
</reference>
<dbReference type="GO" id="GO:0046392">
    <property type="term" value="P:galactarate catabolic process"/>
    <property type="evidence" value="ECO:0007669"/>
    <property type="project" value="UniProtKB-UniRule"/>
</dbReference>
<dbReference type="InterPro" id="IPR044144">
    <property type="entry name" value="SAF_UxaA/GarD"/>
</dbReference>
<sequence>MRSDTPLYLKINAKDNVAIVTNDGGLPRGTRFPDGLTLIEDVPQAHKVALRPIAKGSPVLRYGVPVGYALEDIPPGAWVHEATVRMPSAPDLEELTALVDSLPFPAPCEPLGGHTFMGFRNADGSVGTRNMLAISTTVQCAAPVARIAVERIKAELLPKYPHVDGVVAIEHAYGCGVAIEAPDAYIPIRSLQNIAKNPNFGGLPLLVGLGCEKLTPERFFPEGSIPPSPLTALGEEHVINLQDERFIGFESMIDGIMAAAAKRLAILDARRRETCPASEIVLGLQCGGSDAFSGAAANPAVGVAADMLVRCGATVFFSEVTEVRDGIEQLVRRAANKDVALGLIREMAWYDGYLARGGADRSANTSPGNKKGGLNNIVEKSMGSIAKSGSCPISGVYGPGEKIPHDKKGLFFAATPASDIVCGPSQVAAGMNVLVFITGRGTPYGLAEVPTIKVVTRNELAARWHDLVDVNTGPIVTGGSTIEEKGREIFDLILQVAGGKKPAAERLKLHNYMAVFNPAPLT</sequence>
<proteinExistence type="inferred from homology"/>
<evidence type="ECO:0000256" key="1">
    <source>
        <dbReference type="ARBA" id="ARBA00010986"/>
    </source>
</evidence>
<dbReference type="InterPro" id="IPR048332">
    <property type="entry name" value="GD_AH_C"/>
</dbReference>
<dbReference type="EMBL" id="FLUQ01000004">
    <property type="protein sequence ID" value="SBW08623.1"/>
    <property type="molecule type" value="Genomic_DNA"/>
</dbReference>
<keyword evidence="2 5" id="KW-0456">Lyase</keyword>
<evidence type="ECO:0000313" key="5">
    <source>
        <dbReference type="EMBL" id="SBW08623.1"/>
    </source>
</evidence>
<dbReference type="InterPro" id="IPR013974">
    <property type="entry name" value="SAF"/>
</dbReference>
<dbReference type="InterPro" id="IPR052172">
    <property type="entry name" value="UxaA_altronate/galactarate_dh"/>
</dbReference>
<dbReference type="Pfam" id="PF04295">
    <property type="entry name" value="GD_AH_second"/>
    <property type="match status" value="1"/>
</dbReference>
<dbReference type="InterPro" id="IPR017654">
    <property type="entry name" value="GarD-like"/>
</dbReference>
<feature type="domain" description="SAF" evidence="4">
    <location>
        <begin position="15"/>
        <end position="85"/>
    </location>
</feature>
<dbReference type="AlphaFoldDB" id="A0A212KAA1"/>
<name>A0A212KAA1_9DELT</name>
<dbReference type="GO" id="GO:0008867">
    <property type="term" value="F:galactarate dehydratase activity"/>
    <property type="evidence" value="ECO:0007669"/>
    <property type="project" value="UniProtKB-UniRule"/>
</dbReference>
<dbReference type="CDD" id="cd11613">
    <property type="entry name" value="SAF_AH_GD"/>
    <property type="match status" value="1"/>
</dbReference>
<dbReference type="EC" id="4.2.1.42" evidence="3"/>
<evidence type="ECO:0000256" key="2">
    <source>
        <dbReference type="ARBA" id="ARBA00023239"/>
    </source>
</evidence>
<organism evidence="5">
    <name type="scientific">uncultured delta proteobacterium</name>
    <dbReference type="NCBI Taxonomy" id="34034"/>
    <lineage>
        <taxon>Bacteria</taxon>
        <taxon>Deltaproteobacteria</taxon>
        <taxon>environmental samples</taxon>
    </lineage>
</organism>
<protein>
    <recommendedName>
        <fullName evidence="3">Galactarate dehydratase</fullName>
        <ecNumber evidence="3">4.2.1.42</ecNumber>
    </recommendedName>
</protein>
<dbReference type="SMART" id="SM00858">
    <property type="entry name" value="SAF"/>
    <property type="match status" value="1"/>
</dbReference>
<accession>A0A212KAA1</accession>
<dbReference type="Pfam" id="PF20629">
    <property type="entry name" value="GD_AH_C"/>
    <property type="match status" value="1"/>
</dbReference>
<evidence type="ECO:0000256" key="3">
    <source>
        <dbReference type="NCBIfam" id="TIGR03248"/>
    </source>
</evidence>
<gene>
    <name evidence="5" type="primary">garD</name>
    <name evidence="5" type="ORF">KL86DPRO_40144</name>
</gene>
<dbReference type="PANTHER" id="PTHR30536:SF1">
    <property type="entry name" value="GALACTARATE DEHYDRATASE (L-THREO-FORMING)"/>
    <property type="match status" value="1"/>
</dbReference>
<dbReference type="GO" id="GO:0019698">
    <property type="term" value="P:D-galacturonate catabolic process"/>
    <property type="evidence" value="ECO:0007669"/>
    <property type="project" value="TreeGrafter"/>
</dbReference>